<comment type="caution">
    <text evidence="1">The sequence shown here is derived from an EMBL/GenBank/DDBJ whole genome shotgun (WGS) entry which is preliminary data.</text>
</comment>
<reference evidence="1 2" key="1">
    <citation type="journal article" date="2014" name="ISME J.">
        <title>Candidatus Competibacter-lineage genomes retrieved from metagenomes reveal functional metabolic diversity.</title>
        <authorList>
            <person name="McIlroy S.J."/>
            <person name="Albertsen M."/>
            <person name="Andresen E.K."/>
            <person name="Saunders A.M."/>
            <person name="Kristiansen R."/>
            <person name="Stokholm-Bjerregaard M."/>
            <person name="Nielsen K.L."/>
            <person name="Nielsen P.H."/>
        </authorList>
    </citation>
    <scope>NUCLEOTIDE SEQUENCE [LARGE SCALE GENOMIC DNA]</scope>
    <source>
        <strain evidence="1 2">Run_B_J11</strain>
    </source>
</reference>
<dbReference type="EMBL" id="CBTK010000142">
    <property type="protein sequence ID" value="CDH45342.1"/>
    <property type="molecule type" value="Genomic_DNA"/>
</dbReference>
<name>A0A7U7GBY0_9GAMM</name>
<dbReference type="Proteomes" id="UP000019184">
    <property type="component" value="Unassembled WGS sequence"/>
</dbReference>
<dbReference type="RefSeq" id="WP_230314399.1">
    <property type="nucleotide sequence ID" value="NZ_CBTK010000142.1"/>
</dbReference>
<dbReference type="AlphaFoldDB" id="A0A7U7GBY0"/>
<evidence type="ECO:0000313" key="2">
    <source>
        <dbReference type="Proteomes" id="UP000019184"/>
    </source>
</evidence>
<sequence length="81" mass="9086">MPAKATKPCRARAAHPTPMLDCVGERISCWNAKQRVWQALDLLYHSPVNPRHRMSSAGVETLPTLDVPPVIDPLYRLRAGR</sequence>
<proteinExistence type="predicted"/>
<keyword evidence="2" id="KW-1185">Reference proteome</keyword>
<protein>
    <submittedName>
        <fullName evidence="1">Uncharacterized protein</fullName>
    </submittedName>
</protein>
<evidence type="ECO:0000313" key="1">
    <source>
        <dbReference type="EMBL" id="CDH45342.1"/>
    </source>
</evidence>
<gene>
    <name evidence="1" type="ORF">BN874_2260004</name>
</gene>
<accession>A0A7U7GBY0</accession>
<organism evidence="1 2">
    <name type="scientific">Candidatus Contendobacter odensis Run_B_J11</name>
    <dbReference type="NCBI Taxonomy" id="1400861"/>
    <lineage>
        <taxon>Bacteria</taxon>
        <taxon>Pseudomonadati</taxon>
        <taxon>Pseudomonadota</taxon>
        <taxon>Gammaproteobacteria</taxon>
        <taxon>Candidatus Competibacteraceae</taxon>
        <taxon>Candidatus Contendibacter</taxon>
    </lineage>
</organism>